<evidence type="ECO:0000313" key="3">
    <source>
        <dbReference type="EMBL" id="TMQ48571.1"/>
    </source>
</evidence>
<organism evidence="3 4">
    <name type="scientific">Eiseniibacteriota bacterium</name>
    <dbReference type="NCBI Taxonomy" id="2212470"/>
    <lineage>
        <taxon>Bacteria</taxon>
        <taxon>Candidatus Eiseniibacteriota</taxon>
    </lineage>
</organism>
<dbReference type="Proteomes" id="UP000320184">
    <property type="component" value="Unassembled WGS sequence"/>
</dbReference>
<feature type="compositionally biased region" description="Gly residues" evidence="1">
    <location>
        <begin position="518"/>
        <end position="528"/>
    </location>
</feature>
<gene>
    <name evidence="3" type="ORF">E6K73_11785</name>
</gene>
<feature type="transmembrane region" description="Helical" evidence="2">
    <location>
        <begin position="201"/>
        <end position="223"/>
    </location>
</feature>
<accession>A0A538SB18</accession>
<dbReference type="EMBL" id="VBOT01000137">
    <property type="protein sequence ID" value="TMQ48571.1"/>
    <property type="molecule type" value="Genomic_DNA"/>
</dbReference>
<reference evidence="3 4" key="1">
    <citation type="journal article" date="2019" name="Nat. Microbiol.">
        <title>Mediterranean grassland soil C-N compound turnover is dependent on rainfall and depth, and is mediated by genomically divergent microorganisms.</title>
        <authorList>
            <person name="Diamond S."/>
            <person name="Andeer P.F."/>
            <person name="Li Z."/>
            <person name="Crits-Christoph A."/>
            <person name="Burstein D."/>
            <person name="Anantharaman K."/>
            <person name="Lane K.R."/>
            <person name="Thomas B.C."/>
            <person name="Pan C."/>
            <person name="Northen T.R."/>
            <person name="Banfield J.F."/>
        </authorList>
    </citation>
    <scope>NUCLEOTIDE SEQUENCE [LARGE SCALE GENOMIC DNA]</scope>
    <source>
        <strain evidence="3">WS_3</strain>
    </source>
</reference>
<feature type="transmembrane region" description="Helical" evidence="2">
    <location>
        <begin position="281"/>
        <end position="300"/>
    </location>
</feature>
<protein>
    <recommendedName>
        <fullName evidence="5">Glycosyltransferase RgtA/B/C/D-like domain-containing protein</fullName>
    </recommendedName>
</protein>
<evidence type="ECO:0000256" key="2">
    <source>
        <dbReference type="SAM" id="Phobius"/>
    </source>
</evidence>
<keyword evidence="2" id="KW-1133">Transmembrane helix</keyword>
<dbReference type="AlphaFoldDB" id="A0A538SB18"/>
<feature type="transmembrane region" description="Helical" evidence="2">
    <location>
        <begin position="316"/>
        <end position="336"/>
    </location>
</feature>
<sequence length="546" mass="58937">MSKATDGRARAVGGAWLLAAAALVALRIPHLLGPLDDPHSWRQCDTAYYSLEFFRRGIDLLHPSVCWLGAHRTLIFEFALPEALSALLYRAFGPDPLWDRLVNLGFFLLAAFYLFAFARLVASRRVARLCSLAYLAFPLGQFYSRTAHVDFAATAFAHALLFHAALAFRRRSAVHAAAASGAGALAALIKAPYLIPVLGPLAVAALAVPGLATVGLGSLALGVPAIAFSIWRRHVDAVNGAAPDWQFLPGYYKELNPWWWYVGSMAQRLEPGSWWKLARRLVLEVATPLGSMLALAGLAWRQPRQDSSGAPDPSRPGALACALAWMAATAAYLLVFFPLNLIHNYYQIPFLGPAALLVGLGADLAWERLPAAGRLRAGALAFAAFLVAAVWMVRPLGYYRVDWLRIEAGRQIAERVPHEDLVVACDFASGYSDPRLLARADRLGWSVAIPDLTPARVQRLEALGARWVAVVTDPDHPRLSPPPFLGPRRIEHAALARGGRTLGALDLYRLEGPAAESGPGGPREGGPGARRAGRDRTSSAAGSRSS</sequence>
<evidence type="ECO:0000256" key="1">
    <source>
        <dbReference type="SAM" id="MobiDB-lite"/>
    </source>
</evidence>
<feature type="transmembrane region" description="Helical" evidence="2">
    <location>
        <begin position="175"/>
        <end position="195"/>
    </location>
</feature>
<keyword evidence="2" id="KW-0472">Membrane</keyword>
<evidence type="ECO:0008006" key="5">
    <source>
        <dbReference type="Google" id="ProtNLM"/>
    </source>
</evidence>
<feature type="region of interest" description="Disordered" evidence="1">
    <location>
        <begin position="510"/>
        <end position="546"/>
    </location>
</feature>
<name>A0A538SB18_UNCEI</name>
<evidence type="ECO:0000313" key="4">
    <source>
        <dbReference type="Proteomes" id="UP000320184"/>
    </source>
</evidence>
<proteinExistence type="predicted"/>
<keyword evidence="2" id="KW-0812">Transmembrane</keyword>
<feature type="transmembrane region" description="Helical" evidence="2">
    <location>
        <begin position="101"/>
        <end position="121"/>
    </location>
</feature>
<feature type="transmembrane region" description="Helical" evidence="2">
    <location>
        <begin position="348"/>
        <end position="366"/>
    </location>
</feature>
<feature type="transmembrane region" description="Helical" evidence="2">
    <location>
        <begin position="378"/>
        <end position="397"/>
    </location>
</feature>
<comment type="caution">
    <text evidence="3">The sequence shown here is derived from an EMBL/GenBank/DDBJ whole genome shotgun (WGS) entry which is preliminary data.</text>
</comment>